<keyword evidence="21" id="KW-1185">Reference proteome</keyword>
<evidence type="ECO:0000256" key="14">
    <source>
        <dbReference type="ARBA" id="ARBA00044770"/>
    </source>
</evidence>
<comment type="catalytic activity">
    <reaction evidence="13">
        <text>Preferential cleavage: (Ac)2-L-Lys-D-Ala-|-D-Ala. Also transpeptidation of peptidyl-alanyl moieties that are N-acyl substituents of D-alanine.</text>
        <dbReference type="EC" id="3.4.16.4"/>
    </reaction>
</comment>
<dbReference type="PANTHER" id="PTHR32282">
    <property type="entry name" value="BINDING PROTEIN TRANSPEPTIDASE, PUTATIVE-RELATED"/>
    <property type="match status" value="1"/>
</dbReference>
<accession>A0ABR7PF27</accession>
<feature type="compositionally biased region" description="Acidic residues" evidence="16">
    <location>
        <begin position="804"/>
        <end position="831"/>
    </location>
</feature>
<evidence type="ECO:0000256" key="1">
    <source>
        <dbReference type="ARBA" id="ARBA00002624"/>
    </source>
</evidence>
<evidence type="ECO:0000256" key="10">
    <source>
        <dbReference type="ARBA" id="ARBA00022968"/>
    </source>
</evidence>
<comment type="catalytic activity">
    <reaction evidence="15">
        <text>[GlcNAc-(1-&gt;4)-Mur2Ac(oyl-L-Ala-gamma-D-Glu-L-Lys-D-Ala-D-Ala)](n)-di-trans,octa-cis-undecaprenyl diphosphate + beta-D-GlcNAc-(1-&gt;4)-Mur2Ac(oyl-L-Ala-gamma-D-Glu-L-Lys-D-Ala-D-Ala)-di-trans,octa-cis-undecaprenyl diphosphate = [GlcNAc-(1-&gt;4)-Mur2Ac(oyl-L-Ala-gamma-D-Glu-L-Lys-D-Ala-D-Ala)](n+1)-di-trans,octa-cis-undecaprenyl diphosphate + di-trans,octa-cis-undecaprenyl diphosphate + H(+)</text>
        <dbReference type="Rhea" id="RHEA:23708"/>
        <dbReference type="Rhea" id="RHEA-COMP:9602"/>
        <dbReference type="Rhea" id="RHEA-COMP:9603"/>
        <dbReference type="ChEBI" id="CHEBI:15378"/>
        <dbReference type="ChEBI" id="CHEBI:58405"/>
        <dbReference type="ChEBI" id="CHEBI:60033"/>
        <dbReference type="ChEBI" id="CHEBI:78435"/>
        <dbReference type="EC" id="2.4.99.28"/>
    </reaction>
</comment>
<evidence type="ECO:0000256" key="6">
    <source>
        <dbReference type="ARBA" id="ARBA00022670"/>
    </source>
</evidence>
<dbReference type="NCBIfam" id="TIGR02074">
    <property type="entry name" value="PBP_1a_fam"/>
    <property type="match status" value="1"/>
</dbReference>
<evidence type="ECO:0000256" key="2">
    <source>
        <dbReference type="ARBA" id="ARBA00004401"/>
    </source>
</evidence>
<dbReference type="SUPFAM" id="SSF53955">
    <property type="entry name" value="Lysozyme-like"/>
    <property type="match status" value="1"/>
</dbReference>
<dbReference type="Proteomes" id="UP000661649">
    <property type="component" value="Unassembled WGS sequence"/>
</dbReference>
<keyword evidence="11" id="KW-0046">Antibiotic resistance</keyword>
<evidence type="ECO:0000256" key="16">
    <source>
        <dbReference type="SAM" id="MobiDB-lite"/>
    </source>
</evidence>
<evidence type="ECO:0000256" key="7">
    <source>
        <dbReference type="ARBA" id="ARBA00022676"/>
    </source>
</evidence>
<name>A0ABR7PF27_9FIRM</name>
<organism evidence="20 21">
    <name type="scientific">Blautia stercoris</name>
    <dbReference type="NCBI Taxonomy" id="871664"/>
    <lineage>
        <taxon>Bacteria</taxon>
        <taxon>Bacillati</taxon>
        <taxon>Bacillota</taxon>
        <taxon>Clostridia</taxon>
        <taxon>Lachnospirales</taxon>
        <taxon>Lachnospiraceae</taxon>
        <taxon>Blautia</taxon>
    </lineage>
</organism>
<keyword evidence="8" id="KW-0808">Transferase</keyword>
<evidence type="ECO:0000256" key="15">
    <source>
        <dbReference type="ARBA" id="ARBA00049902"/>
    </source>
</evidence>
<keyword evidence="17" id="KW-0472">Membrane</keyword>
<keyword evidence="6" id="KW-0645">Protease</keyword>
<keyword evidence="7" id="KW-0328">Glycosyltransferase</keyword>
<dbReference type="InterPro" id="IPR012338">
    <property type="entry name" value="Beta-lactam/transpept-like"/>
</dbReference>
<dbReference type="Gene3D" id="3.40.710.10">
    <property type="entry name" value="DD-peptidase/beta-lactamase superfamily"/>
    <property type="match status" value="2"/>
</dbReference>
<keyword evidence="10" id="KW-0735">Signal-anchor</keyword>
<dbReference type="PANTHER" id="PTHR32282:SF33">
    <property type="entry name" value="PEPTIDOGLYCAN GLYCOSYLTRANSFERASE"/>
    <property type="match status" value="1"/>
</dbReference>
<evidence type="ECO:0000313" key="21">
    <source>
        <dbReference type="Proteomes" id="UP000661649"/>
    </source>
</evidence>
<feature type="region of interest" description="Disordered" evidence="16">
    <location>
        <begin position="775"/>
        <end position="831"/>
    </location>
</feature>
<dbReference type="InterPro" id="IPR001264">
    <property type="entry name" value="Glyco_trans_51"/>
</dbReference>
<evidence type="ECO:0000256" key="5">
    <source>
        <dbReference type="ARBA" id="ARBA00022645"/>
    </source>
</evidence>
<feature type="domain" description="Glycosyl transferase family 51" evidence="19">
    <location>
        <begin position="82"/>
        <end position="266"/>
    </location>
</feature>
<evidence type="ECO:0000256" key="12">
    <source>
        <dbReference type="ARBA" id="ARBA00023268"/>
    </source>
</evidence>
<keyword evidence="17" id="KW-1133">Transmembrane helix</keyword>
<proteinExistence type="predicted"/>
<dbReference type="InterPro" id="IPR050396">
    <property type="entry name" value="Glycosyltr_51/Transpeptidase"/>
</dbReference>
<dbReference type="Gene3D" id="1.10.3810.10">
    <property type="entry name" value="Biosynthetic peptidoglycan transglycosylase-like"/>
    <property type="match status" value="1"/>
</dbReference>
<reference evidence="20 21" key="1">
    <citation type="submission" date="2020-08" db="EMBL/GenBank/DDBJ databases">
        <title>Genome public.</title>
        <authorList>
            <person name="Liu C."/>
            <person name="Sun Q."/>
        </authorList>
    </citation>
    <scope>NUCLEOTIDE SEQUENCE [LARGE SCALE GENOMIC DNA]</scope>
    <source>
        <strain evidence="20 21">3_YM_SP_D4_24.mj</strain>
    </source>
</reference>
<dbReference type="EMBL" id="JACRTP010000012">
    <property type="protein sequence ID" value="MBC8630027.1"/>
    <property type="molecule type" value="Genomic_DNA"/>
</dbReference>
<comment type="function">
    <text evidence="1">Cell wall formation. Synthesis of cross-linked peptidoglycan from the lipid intermediates. The enzyme has a penicillin-insensitive transglycosylase N-terminal domain (formation of linear glycan strands) and a penicillin-sensitive transpeptidase C-terminal domain (cross-linking of the peptide subunits).</text>
</comment>
<keyword evidence="5" id="KW-0121">Carboxypeptidase</keyword>
<evidence type="ECO:0000256" key="4">
    <source>
        <dbReference type="ARBA" id="ARBA00018638"/>
    </source>
</evidence>
<keyword evidence="9" id="KW-0378">Hydrolase</keyword>
<evidence type="ECO:0000256" key="13">
    <source>
        <dbReference type="ARBA" id="ARBA00034000"/>
    </source>
</evidence>
<dbReference type="SUPFAM" id="SSF56601">
    <property type="entry name" value="beta-lactamase/transpeptidase-like"/>
    <property type="match status" value="1"/>
</dbReference>
<keyword evidence="12" id="KW-0511">Multifunctional enzyme</keyword>
<comment type="subcellular location">
    <subcellularLocation>
        <location evidence="2">Cell membrane</location>
        <topology evidence="2">Single-pass type II membrane protein</topology>
    </subcellularLocation>
</comment>
<keyword evidence="17" id="KW-0812">Transmembrane</keyword>
<feature type="domain" description="Penicillin-binding protein transpeptidase" evidence="18">
    <location>
        <begin position="445"/>
        <end position="694"/>
    </location>
</feature>
<evidence type="ECO:0000256" key="9">
    <source>
        <dbReference type="ARBA" id="ARBA00022801"/>
    </source>
</evidence>
<sequence>MNFGKRATNRKRNALSSHSTMIGKKANVSVLRILFISLIAVFTICLCIGVGAFRGLIDSAPDINDVNIMPVGSATFIYDSDGNQLQKLTAPNSNRMPVSIDQIPLDLQHAVVAIEDERFYEHNGIDLRGIMRAAVKGITHGFNFSEGASTITQQLLKNNVFTDWTNESTIERFKRKFQEQYLAVQLEKELKDKQTILENYLNTINLGDGNYGVQAAAHGYFNKDVNELTLSECTVLAGISQNPTRYNPATNPEENAKRRKEVLDHMLAQNYISQEQYDECLADNVYERIQQVEAETSQEDTTYSYFVDELTKQVVSDLKTQKGYSDQQAYNALYSGGLRIYTTQDPNIQQICDEEYSNPANFPSGTQVELEYALTIRRPNGTEENFSQEMMQSYFQQQEGENFNLLFDSAEQAQNYIDTYKAAVTYDGSEVLSESITMAPQPQSSVVIMDQHTGYVKAIVGGRGEKTSSLSLNRATSTLRQPGSTFKLVSTYAPALNECGMTLATTYTDKPITYKDGTPVKNATNSYRGETTIREAIIHSINTVAVQCFTDVTPQLGYEYLKKFGFTTVYDNISINGKIYTDIQQPTALGGITRGVSNLELTGAYAAIANSGTYIKPMFYTKILDEDGNVVIDNTPEERKVIKPSTAYLLTSAMEDVVSEGTGTRLQLSNMHVAGKTGTTDTYNDVWFAGFTPYYTCTIWSGYDDNTKIPDTGNYRIYHQDLWNRIMSRIHENLEDKDFDKPATVGEATVCKDTGMLPTYNCPTVTELFDTTELPNKRCTKHGGGGSSRSYNSYSSRNSYSYSDNEDDDEEDDTDSSSSDDEEDNTDTEEE</sequence>
<dbReference type="EC" id="3.4.16.4" evidence="3"/>
<gene>
    <name evidence="20" type="ORF">H8712_15725</name>
</gene>
<dbReference type="EC" id="2.4.99.28" evidence="14"/>
<evidence type="ECO:0000259" key="18">
    <source>
        <dbReference type="Pfam" id="PF00905"/>
    </source>
</evidence>
<dbReference type="Pfam" id="PF00912">
    <property type="entry name" value="Transgly"/>
    <property type="match status" value="1"/>
</dbReference>
<feature type="compositionally biased region" description="Low complexity" evidence="16">
    <location>
        <begin position="788"/>
        <end position="803"/>
    </location>
</feature>
<comment type="caution">
    <text evidence="20">The sequence shown here is derived from an EMBL/GenBank/DDBJ whole genome shotgun (WGS) entry which is preliminary data.</text>
</comment>
<dbReference type="InterPro" id="IPR023346">
    <property type="entry name" value="Lysozyme-like_dom_sf"/>
</dbReference>
<evidence type="ECO:0000256" key="8">
    <source>
        <dbReference type="ARBA" id="ARBA00022679"/>
    </source>
</evidence>
<evidence type="ECO:0000256" key="3">
    <source>
        <dbReference type="ARBA" id="ARBA00012448"/>
    </source>
</evidence>
<evidence type="ECO:0000256" key="11">
    <source>
        <dbReference type="ARBA" id="ARBA00023251"/>
    </source>
</evidence>
<dbReference type="Pfam" id="PF00905">
    <property type="entry name" value="Transpeptidase"/>
    <property type="match status" value="1"/>
</dbReference>
<evidence type="ECO:0000313" key="20">
    <source>
        <dbReference type="EMBL" id="MBC8630027.1"/>
    </source>
</evidence>
<feature type="transmembrane region" description="Helical" evidence="17">
    <location>
        <begin position="30"/>
        <end position="53"/>
    </location>
</feature>
<dbReference type="InterPro" id="IPR036950">
    <property type="entry name" value="PBP_transglycosylase"/>
</dbReference>
<evidence type="ECO:0000259" key="19">
    <source>
        <dbReference type="Pfam" id="PF00912"/>
    </source>
</evidence>
<protein>
    <recommendedName>
        <fullName evidence="4">Penicillin-binding protein 1A</fullName>
        <ecNumber evidence="14">2.4.99.28</ecNumber>
        <ecNumber evidence="3">3.4.16.4</ecNumber>
    </recommendedName>
</protein>
<evidence type="ECO:0000256" key="17">
    <source>
        <dbReference type="SAM" id="Phobius"/>
    </source>
</evidence>
<dbReference type="InterPro" id="IPR001460">
    <property type="entry name" value="PCN-bd_Tpept"/>
</dbReference>
<dbReference type="RefSeq" id="WP_187559295.1">
    <property type="nucleotide sequence ID" value="NZ_JACRTP010000012.1"/>
</dbReference>